<dbReference type="GeneID" id="36603258"/>
<gene>
    <name evidence="1" type="ORF">BBK36DRAFT_1168160</name>
</gene>
<organism evidence="1 2">
    <name type="scientific">Trichoderma citrinoviride</name>
    <dbReference type="NCBI Taxonomy" id="58853"/>
    <lineage>
        <taxon>Eukaryota</taxon>
        <taxon>Fungi</taxon>
        <taxon>Dikarya</taxon>
        <taxon>Ascomycota</taxon>
        <taxon>Pezizomycotina</taxon>
        <taxon>Sordariomycetes</taxon>
        <taxon>Hypocreomycetidae</taxon>
        <taxon>Hypocreales</taxon>
        <taxon>Hypocreaceae</taxon>
        <taxon>Trichoderma</taxon>
    </lineage>
</organism>
<dbReference type="EMBL" id="KZ680212">
    <property type="protein sequence ID" value="PTB66621.1"/>
    <property type="molecule type" value="Genomic_DNA"/>
</dbReference>
<evidence type="ECO:0000313" key="1">
    <source>
        <dbReference type="EMBL" id="PTB66621.1"/>
    </source>
</evidence>
<reference evidence="2" key="1">
    <citation type="submission" date="2016-07" db="EMBL/GenBank/DDBJ databases">
        <title>Multiple horizontal gene transfer events from other fungi enriched the ability of initially mycotrophic Trichoderma (Ascomycota) to feed on dead plant biomass.</title>
        <authorList>
            <consortium name="DOE Joint Genome Institute"/>
            <person name="Atanasova L."/>
            <person name="Chenthamara K."/>
            <person name="Zhang J."/>
            <person name="Grujic M."/>
            <person name="Henrissat B."/>
            <person name="Kuo A."/>
            <person name="Aerts A."/>
            <person name="Salamov A."/>
            <person name="Lipzen A."/>
            <person name="Labutti K."/>
            <person name="Barry K."/>
            <person name="Miao Y."/>
            <person name="Rahimi M.J."/>
            <person name="Shen Q."/>
            <person name="Grigoriev I.V."/>
            <person name="Kubicek C.P."/>
            <person name="Druzhinina I.S."/>
        </authorList>
    </citation>
    <scope>NUCLEOTIDE SEQUENCE [LARGE SCALE GENOMIC DNA]</scope>
    <source>
        <strain evidence="2">TUCIM 6016</strain>
    </source>
</reference>
<sequence length="202" mass="23019">MLELCEIKYSHVECISAIRGVLQLSELYLKESDVIELLAEGWPDIITLTMGGLGKTEEPNSDTHRIQATIYCYFANWQNIGRLLSRNPSQAEDRRVVTESASLFEVIPSHDISLTDSGRDNPIFLIDTELHCSKAKWRGECIAWAVSEFFEVLKDHFLQLQFILINYWLVVDAYTTLGLDCLNAVQKAADKHYHVAADRLSR</sequence>
<dbReference type="Proteomes" id="UP000241546">
    <property type="component" value="Unassembled WGS sequence"/>
</dbReference>
<keyword evidence="2" id="KW-1185">Reference proteome</keyword>
<dbReference type="AlphaFoldDB" id="A0A2T4BBM0"/>
<name>A0A2T4BBM0_9HYPO</name>
<protein>
    <submittedName>
        <fullName evidence="1">Uncharacterized protein</fullName>
    </submittedName>
</protein>
<dbReference type="RefSeq" id="XP_024749941.1">
    <property type="nucleotide sequence ID" value="XM_024895140.1"/>
</dbReference>
<accession>A0A2T4BBM0</accession>
<dbReference type="OrthoDB" id="5343383at2759"/>
<proteinExistence type="predicted"/>
<evidence type="ECO:0000313" key="2">
    <source>
        <dbReference type="Proteomes" id="UP000241546"/>
    </source>
</evidence>